<protein>
    <submittedName>
        <fullName evidence="2">Uncharacterized protein</fullName>
    </submittedName>
</protein>
<name>A0AA39ZX19_9PEZI</name>
<dbReference type="AlphaFoldDB" id="A0AA39ZX19"/>
<comment type="caution">
    <text evidence="2">The sequence shown here is derived from an EMBL/GenBank/DDBJ whole genome shotgun (WGS) entry which is preliminary data.</text>
</comment>
<evidence type="ECO:0000256" key="1">
    <source>
        <dbReference type="SAM" id="MobiDB-lite"/>
    </source>
</evidence>
<evidence type="ECO:0000313" key="2">
    <source>
        <dbReference type="EMBL" id="KAK0705254.1"/>
    </source>
</evidence>
<accession>A0AA39ZX19</accession>
<proteinExistence type="predicted"/>
<dbReference type="EMBL" id="JAUKUA010000007">
    <property type="protein sequence ID" value="KAK0705254.1"/>
    <property type="molecule type" value="Genomic_DNA"/>
</dbReference>
<sequence>MRHRLRIRSPCMWYVERSRCGRQRRQKSQMRNAKAVCCSKTLRLFSSLASKFLVLRLKLSHIFSQDTIKPRTFGVKRLAACLPAGLANKGSKQLAMTFQSDEKKRKKKTEKGSFPIAFSFKKACVRYAGCYNLEEMGVHAISERRYCPVLPNCALWCLPGWERTDWQRQRVERGPTARWGNPPSLTPGFHYMHCTSDAFPCPPHRPDAAGGRGQESNAVDECVRLCVSAGLQRRQQRERSRSRVPPNTNKTAARCEW</sequence>
<evidence type="ECO:0000313" key="3">
    <source>
        <dbReference type="Proteomes" id="UP001172102"/>
    </source>
</evidence>
<keyword evidence="3" id="KW-1185">Reference proteome</keyword>
<feature type="region of interest" description="Disordered" evidence="1">
    <location>
        <begin position="236"/>
        <end position="257"/>
    </location>
</feature>
<reference evidence="2" key="1">
    <citation type="submission" date="2023-06" db="EMBL/GenBank/DDBJ databases">
        <title>Genome-scale phylogeny and comparative genomics of the fungal order Sordariales.</title>
        <authorList>
            <consortium name="Lawrence Berkeley National Laboratory"/>
            <person name="Hensen N."/>
            <person name="Bonometti L."/>
            <person name="Westerberg I."/>
            <person name="Brannstrom I.O."/>
            <person name="Guillou S."/>
            <person name="Cros-Aarteil S."/>
            <person name="Calhoun S."/>
            <person name="Haridas S."/>
            <person name="Kuo A."/>
            <person name="Mondo S."/>
            <person name="Pangilinan J."/>
            <person name="Riley R."/>
            <person name="Labutti K."/>
            <person name="Andreopoulos B."/>
            <person name="Lipzen A."/>
            <person name="Chen C."/>
            <person name="Yanf M."/>
            <person name="Daum C."/>
            <person name="Ng V."/>
            <person name="Clum A."/>
            <person name="Steindorff A."/>
            <person name="Ohm R."/>
            <person name="Martin F."/>
            <person name="Silar P."/>
            <person name="Natvig D."/>
            <person name="Lalanne C."/>
            <person name="Gautier V."/>
            <person name="Ament-Velasquez S.L."/>
            <person name="Kruys A."/>
            <person name="Hutchinson M.I."/>
            <person name="Powell A.J."/>
            <person name="Barry K."/>
            <person name="Miller A.N."/>
            <person name="Grigoriev I.V."/>
            <person name="Debuchy R."/>
            <person name="Gladieux P."/>
            <person name="Thoren M.H."/>
            <person name="Johannesson H."/>
        </authorList>
    </citation>
    <scope>NUCLEOTIDE SEQUENCE</scope>
    <source>
        <strain evidence="2">SMH4607-1</strain>
    </source>
</reference>
<organism evidence="2 3">
    <name type="scientific">Lasiosphaeris hirsuta</name>
    <dbReference type="NCBI Taxonomy" id="260670"/>
    <lineage>
        <taxon>Eukaryota</taxon>
        <taxon>Fungi</taxon>
        <taxon>Dikarya</taxon>
        <taxon>Ascomycota</taxon>
        <taxon>Pezizomycotina</taxon>
        <taxon>Sordariomycetes</taxon>
        <taxon>Sordariomycetidae</taxon>
        <taxon>Sordariales</taxon>
        <taxon>Lasiosphaeriaceae</taxon>
        <taxon>Lasiosphaeris</taxon>
    </lineage>
</organism>
<gene>
    <name evidence="2" type="ORF">B0H67DRAFT_593595</name>
</gene>
<dbReference type="Proteomes" id="UP001172102">
    <property type="component" value="Unassembled WGS sequence"/>
</dbReference>